<dbReference type="EMBL" id="CAJOBE010010537">
    <property type="protein sequence ID" value="CAF4110749.1"/>
    <property type="molecule type" value="Genomic_DNA"/>
</dbReference>
<feature type="repeat" description="TPR" evidence="3">
    <location>
        <begin position="23"/>
        <end position="56"/>
    </location>
</feature>
<dbReference type="InterPro" id="IPR011990">
    <property type="entry name" value="TPR-like_helical_dom_sf"/>
</dbReference>
<evidence type="ECO:0000313" key="4">
    <source>
        <dbReference type="EMBL" id="CAF1342058.1"/>
    </source>
</evidence>
<dbReference type="InterPro" id="IPR019734">
    <property type="entry name" value="TPR_rpt"/>
</dbReference>
<dbReference type="SMART" id="SM00028">
    <property type="entry name" value="TPR"/>
    <property type="match status" value="8"/>
</dbReference>
<name>A0A815K6V4_9BILA</name>
<evidence type="ECO:0000256" key="3">
    <source>
        <dbReference type="PROSITE-ProRule" id="PRU00339"/>
    </source>
</evidence>
<keyword evidence="1" id="KW-0677">Repeat</keyword>
<dbReference type="AlphaFoldDB" id="A0A815K6V4"/>
<dbReference type="PROSITE" id="PS50005">
    <property type="entry name" value="TPR"/>
    <property type="match status" value="5"/>
</dbReference>
<evidence type="ECO:0000313" key="6">
    <source>
        <dbReference type="EMBL" id="CAF4110749.1"/>
    </source>
</evidence>
<proteinExistence type="predicted"/>
<dbReference type="Proteomes" id="UP000663889">
    <property type="component" value="Unassembled WGS sequence"/>
</dbReference>
<dbReference type="EMBL" id="CAJNOU010002693">
    <property type="protein sequence ID" value="CAF1342058.1"/>
    <property type="molecule type" value="Genomic_DNA"/>
</dbReference>
<dbReference type="EMBL" id="CAJNOO010004717">
    <property type="protein sequence ID" value="CAF1391643.1"/>
    <property type="molecule type" value="Genomic_DNA"/>
</dbReference>
<accession>A0A815K6V4</accession>
<evidence type="ECO:0000256" key="2">
    <source>
        <dbReference type="ARBA" id="ARBA00022803"/>
    </source>
</evidence>
<keyword evidence="2 3" id="KW-0802">TPR repeat</keyword>
<protein>
    <recommendedName>
        <fullName evidence="8">Tetratricopeptide repeat protein</fullName>
    </recommendedName>
</protein>
<dbReference type="PANTHER" id="PTHR45641:SF1">
    <property type="entry name" value="AAA+ ATPASE DOMAIN-CONTAINING PROTEIN"/>
    <property type="match status" value="1"/>
</dbReference>
<evidence type="ECO:0000256" key="1">
    <source>
        <dbReference type="ARBA" id="ARBA00022737"/>
    </source>
</evidence>
<dbReference type="Proteomes" id="UP000663882">
    <property type="component" value="Unassembled WGS sequence"/>
</dbReference>
<dbReference type="SUPFAM" id="SSF81901">
    <property type="entry name" value="HCP-like"/>
    <property type="match status" value="1"/>
</dbReference>
<sequence>MMVENDDDLNELRSQLDQQYSRYGNLCDLGYALIGMSDYDRAERYFQMLLEYTPESNPSFGIIQNGLGIIYANRGDYQKAFEYQERALKFWTQDSLIQSNQHHIANTYVHLGAAYHHLGQLDLALKYLLMAVNLQSPTTSLAFTYNEIALTFREKGNNRLALDYSLKALDIDENVLKYDKYHPQLATAYNNIGEIYFHLDAFDNALNYLTHALEICLKGTVATHTDLAAIYHNLAATYLVKNDFTKALEMQTKALEIDSQIFHDDHESIAKSHHNISIIKLQLRALSEALYHAEKVLRMVLHSQANENLSLVSGFQYGLGLVQYRLGNMEKALKMAEKALNNLLACSAEHQQMRATIYNFFSLIYEKEET</sequence>
<gene>
    <name evidence="6" type="ORF">FNK824_LOCUS31841</name>
    <name evidence="5" type="ORF">RFH988_LOCUS34367</name>
    <name evidence="4" type="ORF">SEV965_LOCUS28396</name>
</gene>
<dbReference type="OrthoDB" id="5986190at2759"/>
<feature type="repeat" description="TPR" evidence="3">
    <location>
        <begin position="105"/>
        <end position="138"/>
    </location>
</feature>
<dbReference type="PANTHER" id="PTHR45641">
    <property type="entry name" value="TETRATRICOPEPTIDE REPEAT PROTEIN (AFU_ORTHOLOGUE AFUA_6G03870)"/>
    <property type="match status" value="1"/>
</dbReference>
<dbReference type="Pfam" id="PF13424">
    <property type="entry name" value="TPR_12"/>
    <property type="match status" value="3"/>
</dbReference>
<evidence type="ECO:0000313" key="7">
    <source>
        <dbReference type="Proteomes" id="UP000663882"/>
    </source>
</evidence>
<feature type="repeat" description="TPR" evidence="3">
    <location>
        <begin position="61"/>
        <end position="94"/>
    </location>
</feature>
<evidence type="ECO:0000313" key="5">
    <source>
        <dbReference type="EMBL" id="CAF1391643.1"/>
    </source>
</evidence>
<feature type="repeat" description="TPR" evidence="3">
    <location>
        <begin position="228"/>
        <end position="261"/>
    </location>
</feature>
<feature type="repeat" description="TPR" evidence="3">
    <location>
        <begin position="186"/>
        <end position="219"/>
    </location>
</feature>
<dbReference type="Proteomes" id="UP000663874">
    <property type="component" value="Unassembled WGS sequence"/>
</dbReference>
<organism evidence="5 7">
    <name type="scientific">Rotaria sordida</name>
    <dbReference type="NCBI Taxonomy" id="392033"/>
    <lineage>
        <taxon>Eukaryota</taxon>
        <taxon>Metazoa</taxon>
        <taxon>Spiralia</taxon>
        <taxon>Gnathifera</taxon>
        <taxon>Rotifera</taxon>
        <taxon>Eurotatoria</taxon>
        <taxon>Bdelloidea</taxon>
        <taxon>Philodinida</taxon>
        <taxon>Philodinidae</taxon>
        <taxon>Rotaria</taxon>
    </lineage>
</organism>
<reference evidence="5" key="1">
    <citation type="submission" date="2021-02" db="EMBL/GenBank/DDBJ databases">
        <authorList>
            <person name="Nowell W R."/>
        </authorList>
    </citation>
    <scope>NUCLEOTIDE SEQUENCE</scope>
</reference>
<dbReference type="Gene3D" id="1.25.40.10">
    <property type="entry name" value="Tetratricopeptide repeat domain"/>
    <property type="match status" value="3"/>
</dbReference>
<comment type="caution">
    <text evidence="5">The sequence shown here is derived from an EMBL/GenBank/DDBJ whole genome shotgun (WGS) entry which is preliminary data.</text>
</comment>
<evidence type="ECO:0008006" key="8">
    <source>
        <dbReference type="Google" id="ProtNLM"/>
    </source>
</evidence>